<reference evidence="1" key="1">
    <citation type="submission" date="2020-12" db="EMBL/GenBank/DDBJ databases">
        <title>WGS assembly of Carya illinoinensis cv. Pawnee.</title>
        <authorList>
            <person name="Platts A."/>
            <person name="Shu S."/>
            <person name="Wright S."/>
            <person name="Barry K."/>
            <person name="Edger P."/>
            <person name="Pires J.C."/>
            <person name="Schmutz J."/>
        </authorList>
    </citation>
    <scope>NUCLEOTIDE SEQUENCE</scope>
    <source>
        <tissue evidence="1">Leaf</tissue>
    </source>
</reference>
<organism evidence="1 2">
    <name type="scientific">Carya illinoinensis</name>
    <name type="common">Pecan</name>
    <dbReference type="NCBI Taxonomy" id="32201"/>
    <lineage>
        <taxon>Eukaryota</taxon>
        <taxon>Viridiplantae</taxon>
        <taxon>Streptophyta</taxon>
        <taxon>Embryophyta</taxon>
        <taxon>Tracheophyta</taxon>
        <taxon>Spermatophyta</taxon>
        <taxon>Magnoliopsida</taxon>
        <taxon>eudicotyledons</taxon>
        <taxon>Gunneridae</taxon>
        <taxon>Pentapetalae</taxon>
        <taxon>rosids</taxon>
        <taxon>fabids</taxon>
        <taxon>Fagales</taxon>
        <taxon>Juglandaceae</taxon>
        <taxon>Carya</taxon>
    </lineage>
</organism>
<dbReference type="EMBL" id="CM031818">
    <property type="protein sequence ID" value="KAG6639858.1"/>
    <property type="molecule type" value="Genomic_DNA"/>
</dbReference>
<protein>
    <submittedName>
        <fullName evidence="1">Uncharacterized protein</fullName>
    </submittedName>
</protein>
<keyword evidence="2" id="KW-1185">Reference proteome</keyword>
<proteinExistence type="predicted"/>
<dbReference type="Proteomes" id="UP000811609">
    <property type="component" value="Chromosome 10"/>
</dbReference>
<evidence type="ECO:0000313" key="2">
    <source>
        <dbReference type="Proteomes" id="UP000811609"/>
    </source>
</evidence>
<name>A0A8T1PCH4_CARIL</name>
<sequence length="86" mass="10045">MYVQKELNCINIKLNIIVTRIINPYEDSNILAKFIYKRNSSTNCRTFNVKEIARVEWIREGSIPLQTIRAKIVYYSYTGGTIYGGY</sequence>
<accession>A0A8T1PCH4</accession>
<comment type="caution">
    <text evidence="1">The sequence shown here is derived from an EMBL/GenBank/DDBJ whole genome shotgun (WGS) entry which is preliminary data.</text>
</comment>
<evidence type="ECO:0000313" key="1">
    <source>
        <dbReference type="EMBL" id="KAG6639858.1"/>
    </source>
</evidence>
<dbReference type="AlphaFoldDB" id="A0A8T1PCH4"/>
<gene>
    <name evidence="1" type="ORF">CIPAW_10G131300</name>
</gene>